<dbReference type="PROSITE" id="PS50240">
    <property type="entry name" value="TRYPSIN_DOM"/>
    <property type="match status" value="1"/>
</dbReference>
<dbReference type="GO" id="GO:0006508">
    <property type="term" value="P:proteolysis"/>
    <property type="evidence" value="ECO:0007669"/>
    <property type="project" value="UniProtKB-KW"/>
</dbReference>
<sequence length="370" mass="40632">MAISTELRDPRKCSGNAILILIYAWIFQFTVISEKVSPDDYPFLATLMKEDEAKCGATLITTTFLFTACRCLLTIQEGPHFMYPQELLDPESIYTVAGNISEKGQTRVAKKVQVHPKCEGNASAVVYNYGLIEVKDPFHLKPGSVEVVAFFGKEDVIRTVIQEPKNLNCYSLDFELIQRGDSFWNLGSLMKEDVKLKNGDWCANTFSEDLKSMELAVYPDLQVCVTQENSSGECERADRGGLLICSTGEDELPIGLSSGKARPYCGKGVPQVYSRVDVGIGWVHEILEPDGNSTGTVEPTRSSTEANGTTIGPTDPTFTMSVYVPDIPQYEMNIDGITDNGSLDNSCFSLSSGFRLIIFTTSMAVVVSPV</sequence>
<evidence type="ECO:0000256" key="2">
    <source>
        <dbReference type="ARBA" id="ARBA00022801"/>
    </source>
</evidence>
<feature type="compositionally biased region" description="Polar residues" evidence="5">
    <location>
        <begin position="291"/>
        <end position="315"/>
    </location>
</feature>
<keyword evidence="4" id="KW-1015">Disulfide bond</keyword>
<evidence type="ECO:0000259" key="6">
    <source>
        <dbReference type="PROSITE" id="PS50240"/>
    </source>
</evidence>
<dbReference type="InterPro" id="IPR050430">
    <property type="entry name" value="Peptidase_S1"/>
</dbReference>
<reference evidence="7" key="1">
    <citation type="journal article" date="2021" name="Mol. Ecol. Resour.">
        <title>Apolygus lucorum genome provides insights into omnivorousness and mesophyll feeding.</title>
        <authorList>
            <person name="Liu Y."/>
            <person name="Liu H."/>
            <person name="Wang H."/>
            <person name="Huang T."/>
            <person name="Liu B."/>
            <person name="Yang B."/>
            <person name="Yin L."/>
            <person name="Li B."/>
            <person name="Zhang Y."/>
            <person name="Zhang S."/>
            <person name="Jiang F."/>
            <person name="Zhang X."/>
            <person name="Ren Y."/>
            <person name="Wang B."/>
            <person name="Wang S."/>
            <person name="Lu Y."/>
            <person name="Wu K."/>
            <person name="Fan W."/>
            <person name="Wang G."/>
        </authorList>
    </citation>
    <scope>NUCLEOTIDE SEQUENCE</scope>
    <source>
        <strain evidence="7">12Hb</strain>
    </source>
</reference>
<evidence type="ECO:0000256" key="1">
    <source>
        <dbReference type="ARBA" id="ARBA00022670"/>
    </source>
</evidence>
<dbReference type="SUPFAM" id="SSF50494">
    <property type="entry name" value="Trypsin-like serine proteases"/>
    <property type="match status" value="1"/>
</dbReference>
<feature type="region of interest" description="Disordered" evidence="5">
    <location>
        <begin position="290"/>
        <end position="315"/>
    </location>
</feature>
<dbReference type="PANTHER" id="PTHR24276">
    <property type="entry name" value="POLYSERASE-RELATED"/>
    <property type="match status" value="1"/>
</dbReference>
<gene>
    <name evidence="7" type="ORF">GE061_018991</name>
</gene>
<feature type="domain" description="Peptidase S1" evidence="6">
    <location>
        <begin position="31"/>
        <end position="288"/>
    </location>
</feature>
<dbReference type="AlphaFoldDB" id="A0A8S9X907"/>
<dbReference type="GO" id="GO:0004252">
    <property type="term" value="F:serine-type endopeptidase activity"/>
    <property type="evidence" value="ECO:0007669"/>
    <property type="project" value="InterPro"/>
</dbReference>
<name>A0A8S9X907_APOLU</name>
<evidence type="ECO:0000313" key="8">
    <source>
        <dbReference type="Proteomes" id="UP000466442"/>
    </source>
</evidence>
<keyword evidence="2" id="KW-0378">Hydrolase</keyword>
<evidence type="ECO:0000256" key="5">
    <source>
        <dbReference type="SAM" id="MobiDB-lite"/>
    </source>
</evidence>
<dbReference type="Gene3D" id="2.40.10.10">
    <property type="entry name" value="Trypsin-like serine proteases"/>
    <property type="match status" value="1"/>
</dbReference>
<dbReference type="EMBL" id="WIXP02000009">
    <property type="protein sequence ID" value="KAF6204828.1"/>
    <property type="molecule type" value="Genomic_DNA"/>
</dbReference>
<dbReference type="PANTHER" id="PTHR24276:SF96">
    <property type="entry name" value="PEPTIDASE S1 DOMAIN-CONTAINING PROTEIN"/>
    <property type="match status" value="1"/>
</dbReference>
<evidence type="ECO:0000256" key="4">
    <source>
        <dbReference type="ARBA" id="ARBA00023157"/>
    </source>
</evidence>
<keyword evidence="3" id="KW-0720">Serine protease</keyword>
<dbReference type="InterPro" id="IPR001254">
    <property type="entry name" value="Trypsin_dom"/>
</dbReference>
<organism evidence="7 8">
    <name type="scientific">Apolygus lucorum</name>
    <name type="common">Small green plant bug</name>
    <name type="synonym">Lygocoris lucorum</name>
    <dbReference type="NCBI Taxonomy" id="248454"/>
    <lineage>
        <taxon>Eukaryota</taxon>
        <taxon>Metazoa</taxon>
        <taxon>Ecdysozoa</taxon>
        <taxon>Arthropoda</taxon>
        <taxon>Hexapoda</taxon>
        <taxon>Insecta</taxon>
        <taxon>Pterygota</taxon>
        <taxon>Neoptera</taxon>
        <taxon>Paraneoptera</taxon>
        <taxon>Hemiptera</taxon>
        <taxon>Heteroptera</taxon>
        <taxon>Panheteroptera</taxon>
        <taxon>Cimicomorpha</taxon>
        <taxon>Miridae</taxon>
        <taxon>Mirini</taxon>
        <taxon>Apolygus</taxon>
    </lineage>
</organism>
<dbReference type="InterPro" id="IPR043504">
    <property type="entry name" value="Peptidase_S1_PA_chymotrypsin"/>
</dbReference>
<protein>
    <recommendedName>
        <fullName evidence="6">Peptidase S1 domain-containing protein</fullName>
    </recommendedName>
</protein>
<accession>A0A8S9X907</accession>
<keyword evidence="1" id="KW-0645">Protease</keyword>
<dbReference type="InterPro" id="IPR009003">
    <property type="entry name" value="Peptidase_S1_PA"/>
</dbReference>
<proteinExistence type="predicted"/>
<dbReference type="Proteomes" id="UP000466442">
    <property type="component" value="Linkage Group LG9"/>
</dbReference>
<evidence type="ECO:0000256" key="3">
    <source>
        <dbReference type="ARBA" id="ARBA00022825"/>
    </source>
</evidence>
<keyword evidence="8" id="KW-1185">Reference proteome</keyword>
<dbReference type="SMART" id="SM00020">
    <property type="entry name" value="Tryp_SPc"/>
    <property type="match status" value="1"/>
</dbReference>
<evidence type="ECO:0000313" key="7">
    <source>
        <dbReference type="EMBL" id="KAF6204828.1"/>
    </source>
</evidence>
<comment type="caution">
    <text evidence="7">The sequence shown here is derived from an EMBL/GenBank/DDBJ whole genome shotgun (WGS) entry which is preliminary data.</text>
</comment>